<organism evidence="1 2">
    <name type="scientific">Salix dunnii</name>
    <dbReference type="NCBI Taxonomy" id="1413687"/>
    <lineage>
        <taxon>Eukaryota</taxon>
        <taxon>Viridiplantae</taxon>
        <taxon>Streptophyta</taxon>
        <taxon>Embryophyta</taxon>
        <taxon>Tracheophyta</taxon>
        <taxon>Spermatophyta</taxon>
        <taxon>Magnoliopsida</taxon>
        <taxon>eudicotyledons</taxon>
        <taxon>Gunneridae</taxon>
        <taxon>Pentapetalae</taxon>
        <taxon>rosids</taxon>
        <taxon>fabids</taxon>
        <taxon>Malpighiales</taxon>
        <taxon>Salicaceae</taxon>
        <taxon>Saliceae</taxon>
        <taxon>Salix</taxon>
    </lineage>
</organism>
<accession>A0A835JB21</accession>
<name>A0A835JB21_9ROSI</name>
<sequence>MEGPYLLICLCCERKPQQAAHFSSHLHTTSLPSSPSTPLSSSPSFTCSNTSYNYYTLAGSFTEPISFSSSPLSNNSFSTASIQKTFEGSKQNYQVKDSLIRFGGEASCSSSDQMSYVKEGYEHGGGANNNTEQVGLQNYLHNGAEDDQKLMVSSGGAGHGVLKVWSGKQIGLWEENPLDYGLEEIKQHISTSNCNNFLFDENKTADEVILNM</sequence>
<reference evidence="1 2" key="1">
    <citation type="submission" date="2020-10" db="EMBL/GenBank/DDBJ databases">
        <title>Plant Genome Project.</title>
        <authorList>
            <person name="Zhang R.-G."/>
        </authorList>
    </citation>
    <scope>NUCLEOTIDE SEQUENCE [LARGE SCALE GENOMIC DNA]</scope>
    <source>
        <strain evidence="1">FAFU-HL-1</strain>
        <tissue evidence="1">Leaf</tissue>
    </source>
</reference>
<dbReference type="EMBL" id="JADGMS010000016">
    <property type="protein sequence ID" value="KAF9665069.1"/>
    <property type="molecule type" value="Genomic_DNA"/>
</dbReference>
<dbReference type="OrthoDB" id="2143914at2759"/>
<evidence type="ECO:0000313" key="2">
    <source>
        <dbReference type="Proteomes" id="UP000657918"/>
    </source>
</evidence>
<comment type="caution">
    <text evidence="1">The sequence shown here is derived from an EMBL/GenBank/DDBJ whole genome shotgun (WGS) entry which is preliminary data.</text>
</comment>
<keyword evidence="2" id="KW-1185">Reference proteome</keyword>
<dbReference type="AlphaFoldDB" id="A0A835JB21"/>
<dbReference type="Proteomes" id="UP000657918">
    <property type="component" value="Chromosome 16"/>
</dbReference>
<gene>
    <name evidence="1" type="ORF">SADUNF_Sadunf16G0083800</name>
</gene>
<evidence type="ECO:0000313" key="1">
    <source>
        <dbReference type="EMBL" id="KAF9665069.1"/>
    </source>
</evidence>
<proteinExistence type="predicted"/>
<protein>
    <submittedName>
        <fullName evidence="1">Uncharacterized protein</fullName>
    </submittedName>
</protein>